<dbReference type="EMBL" id="LAZR01018063">
    <property type="protein sequence ID" value="KKL97856.1"/>
    <property type="molecule type" value="Genomic_DNA"/>
</dbReference>
<proteinExistence type="predicted"/>
<dbReference type="GO" id="GO:0003676">
    <property type="term" value="F:nucleic acid binding"/>
    <property type="evidence" value="ECO:0007669"/>
    <property type="project" value="InterPro"/>
</dbReference>
<accession>A0A0F9H4G3</accession>
<gene>
    <name evidence="2" type="ORF">LCGC14_1830210</name>
</gene>
<dbReference type="PANTHER" id="PTHR35004">
    <property type="entry name" value="TRANSPOSASE RV3428C-RELATED"/>
    <property type="match status" value="1"/>
</dbReference>
<dbReference type="InterPro" id="IPR001584">
    <property type="entry name" value="Integrase_cat-core"/>
</dbReference>
<feature type="domain" description="Integrase catalytic" evidence="1">
    <location>
        <begin position="157"/>
        <end position="264"/>
    </location>
</feature>
<comment type="caution">
    <text evidence="2">The sequence shown here is derived from an EMBL/GenBank/DDBJ whole genome shotgun (WGS) entry which is preliminary data.</text>
</comment>
<feature type="non-terminal residue" evidence="2">
    <location>
        <position position="264"/>
    </location>
</feature>
<dbReference type="Gene3D" id="3.30.420.10">
    <property type="entry name" value="Ribonuclease H-like superfamily/Ribonuclease H"/>
    <property type="match status" value="1"/>
</dbReference>
<evidence type="ECO:0000313" key="2">
    <source>
        <dbReference type="EMBL" id="KKL97856.1"/>
    </source>
</evidence>
<dbReference type="InterPro" id="IPR036397">
    <property type="entry name" value="RNaseH_sf"/>
</dbReference>
<dbReference type="SUPFAM" id="SSF46689">
    <property type="entry name" value="Homeodomain-like"/>
    <property type="match status" value="1"/>
</dbReference>
<dbReference type="AlphaFoldDB" id="A0A0F9H4G3"/>
<evidence type="ECO:0000259" key="1">
    <source>
        <dbReference type="PROSITE" id="PS50994"/>
    </source>
</evidence>
<name>A0A0F9H4G3_9ZZZZ</name>
<dbReference type="InterPro" id="IPR012337">
    <property type="entry name" value="RNaseH-like_sf"/>
</dbReference>
<dbReference type="SUPFAM" id="SSF53098">
    <property type="entry name" value="Ribonuclease H-like"/>
    <property type="match status" value="1"/>
</dbReference>
<organism evidence="2">
    <name type="scientific">marine sediment metagenome</name>
    <dbReference type="NCBI Taxonomy" id="412755"/>
    <lineage>
        <taxon>unclassified sequences</taxon>
        <taxon>metagenomes</taxon>
        <taxon>ecological metagenomes</taxon>
    </lineage>
</organism>
<dbReference type="PROSITE" id="PS50994">
    <property type="entry name" value="INTEGRASE"/>
    <property type="match status" value="1"/>
</dbReference>
<sequence length="264" mass="31669">MIATIDWEEIPDDEFERYKKRIEIVELLLDESIDSITKKEEMLDYCRQNQVTRRTLRNYINKYRKKGPKGLLFYRKREKSPRIYDAELREKIKLLVTEQPSRSVPMIRRILDQDETYLDKISRVSDRTIYRFLEENSLSRKERSSLLIKNSRRSYHSFEAPHSMALVQGDARDGIWLNLPDGTTKKTYLFLWIDDFSRKILFGKYYLNEKLPCMEDSFKYLILRYGIPLKIYLDSGAVYISKHFASILAELLIKQLHHKPYQAY</sequence>
<dbReference type="GO" id="GO:0015074">
    <property type="term" value="P:DNA integration"/>
    <property type="evidence" value="ECO:0007669"/>
    <property type="project" value="InterPro"/>
</dbReference>
<dbReference type="InterPro" id="IPR009057">
    <property type="entry name" value="Homeodomain-like_sf"/>
</dbReference>
<reference evidence="2" key="1">
    <citation type="journal article" date="2015" name="Nature">
        <title>Complex archaea that bridge the gap between prokaryotes and eukaryotes.</title>
        <authorList>
            <person name="Spang A."/>
            <person name="Saw J.H."/>
            <person name="Jorgensen S.L."/>
            <person name="Zaremba-Niedzwiedzka K."/>
            <person name="Martijn J."/>
            <person name="Lind A.E."/>
            <person name="van Eijk R."/>
            <person name="Schleper C."/>
            <person name="Guy L."/>
            <person name="Ettema T.J."/>
        </authorList>
    </citation>
    <scope>NUCLEOTIDE SEQUENCE</scope>
</reference>
<protein>
    <recommendedName>
        <fullName evidence="1">Integrase catalytic domain-containing protein</fullName>
    </recommendedName>
</protein>
<dbReference type="Pfam" id="PF13565">
    <property type="entry name" value="HTH_32"/>
    <property type="match status" value="1"/>
</dbReference>
<dbReference type="PANTHER" id="PTHR35004:SF6">
    <property type="entry name" value="TRANSPOSASE"/>
    <property type="match status" value="1"/>
</dbReference>